<dbReference type="Proteomes" id="UP000235728">
    <property type="component" value="Unassembled WGS sequence"/>
</dbReference>
<evidence type="ECO:0000256" key="1">
    <source>
        <dbReference type="SAM" id="MobiDB-lite"/>
    </source>
</evidence>
<dbReference type="AlphaFoldDB" id="A0A2N6NQ41"/>
<feature type="transmembrane region" description="Helical" evidence="2">
    <location>
        <begin position="72"/>
        <end position="92"/>
    </location>
</feature>
<proteinExistence type="predicted"/>
<evidence type="ECO:0000313" key="4">
    <source>
        <dbReference type="Proteomes" id="UP000235728"/>
    </source>
</evidence>
<feature type="region of interest" description="Disordered" evidence="1">
    <location>
        <begin position="327"/>
        <end position="346"/>
    </location>
</feature>
<organism evidence="3 4">
    <name type="scientific">Beauveria bassiana</name>
    <name type="common">White muscardine disease fungus</name>
    <name type="synonym">Tritirachium shiotae</name>
    <dbReference type="NCBI Taxonomy" id="176275"/>
    <lineage>
        <taxon>Eukaryota</taxon>
        <taxon>Fungi</taxon>
        <taxon>Dikarya</taxon>
        <taxon>Ascomycota</taxon>
        <taxon>Pezizomycotina</taxon>
        <taxon>Sordariomycetes</taxon>
        <taxon>Hypocreomycetidae</taxon>
        <taxon>Hypocreales</taxon>
        <taxon>Cordycipitaceae</taxon>
        <taxon>Beauveria</taxon>
    </lineage>
</organism>
<dbReference type="EMBL" id="MRVG01000004">
    <property type="protein sequence ID" value="PMB69389.1"/>
    <property type="molecule type" value="Genomic_DNA"/>
</dbReference>
<keyword evidence="2" id="KW-0472">Membrane</keyword>
<keyword evidence="2" id="KW-0812">Transmembrane</keyword>
<dbReference type="Pfam" id="PF12716">
    <property type="entry name" value="Apq12"/>
    <property type="match status" value="1"/>
</dbReference>
<evidence type="ECO:0000256" key="2">
    <source>
        <dbReference type="SAM" id="Phobius"/>
    </source>
</evidence>
<gene>
    <name evidence="3" type="ORF">BM221_004029</name>
</gene>
<feature type="transmembrane region" description="Helical" evidence="2">
    <location>
        <begin position="189"/>
        <end position="209"/>
    </location>
</feature>
<evidence type="ECO:0000313" key="3">
    <source>
        <dbReference type="EMBL" id="PMB69389.1"/>
    </source>
</evidence>
<comment type="caution">
    <text evidence="3">The sequence shown here is derived from an EMBL/GenBank/DDBJ whole genome shotgun (WGS) entry which is preliminary data.</text>
</comment>
<feature type="transmembrane region" description="Helical" evidence="2">
    <location>
        <begin position="98"/>
        <end position="120"/>
    </location>
</feature>
<name>A0A2N6NQ41_BEABA</name>
<keyword evidence="2" id="KW-1133">Transmembrane helix</keyword>
<reference evidence="3 4" key="1">
    <citation type="journal article" date="2016" name="Appl. Microbiol. Biotechnol.">
        <title>Characterization of T-DNA insertion mutants with decreased virulence in the entomopathogenic fungus Beauveria bassiana JEF-007.</title>
        <authorList>
            <person name="Kim S."/>
            <person name="Lee S.J."/>
            <person name="Nai Y.S."/>
            <person name="Yu J.S."/>
            <person name="Lee M.R."/>
            <person name="Yang Y.T."/>
            <person name="Kim J.S."/>
        </authorList>
    </citation>
    <scope>NUCLEOTIDE SEQUENCE [LARGE SCALE GENOMIC DNA]</scope>
    <source>
        <strain evidence="3 4">JEF-007</strain>
    </source>
</reference>
<dbReference type="InterPro" id="IPR024316">
    <property type="entry name" value="APQ12"/>
</dbReference>
<accession>A0A2N6NQ41</accession>
<sequence length="533" mass="57317">MEITATLSHLVTSLLPADKAALVHHHVLRADAPLQVYFSAARASALSGAGAAYPYVAPLAERALAWTHASELGGVLVPLAILAAAVLVMNWIRRVLMWWARLALRAVLWAALAALAAWVWSRGLQASVRDVVVLGGRVSGYAALIKEIWWREYRRIWAEGSVGEGKRREEEREEEDEKEERWDRCAYKLIIVLLVLVRVNILIGVLGILRLVELDAVVDEAENIADAVLVGDVELEVIHHAEALNEPRHRAVQPTEARALHDLLAVIRRPGLVVARLVGALARQTAALERVIVEQRNVGRQKVFQVALLDLALDEVHLGEDVDVGDLEHEHGGHGAEGAGKELGAVDDKRRLEEVDGGHADVEGAGLGEKLHEGRQDGDVGVELNLAGHVKDDEIVLGERVEGLGQPVEVLHEKLEAVDEAAVGAESDLLHGVAERDELLDVEVGRMLKRLGGGVEVDVKGRPAVELEMGDEGGAKGRLRAQIRIIAGSHVASKACFGVAPGGAPSSISSCLAKHDDEAGGADCVPCLRRPGP</sequence>
<protein>
    <submittedName>
        <fullName evidence="3">Uncharacterized protein</fullName>
    </submittedName>
</protein>